<name>A0A9D9NFB2_9BACT</name>
<organism evidence="1 2">
    <name type="scientific">Candidatus Cryptobacteroides faecavium</name>
    <dbReference type="NCBI Taxonomy" id="2840762"/>
    <lineage>
        <taxon>Bacteria</taxon>
        <taxon>Pseudomonadati</taxon>
        <taxon>Bacteroidota</taxon>
        <taxon>Bacteroidia</taxon>
        <taxon>Bacteroidales</taxon>
        <taxon>Candidatus Cryptobacteroides</taxon>
    </lineage>
</organism>
<proteinExistence type="predicted"/>
<dbReference type="Proteomes" id="UP000823603">
    <property type="component" value="Unassembled WGS sequence"/>
</dbReference>
<dbReference type="SUPFAM" id="SSF55486">
    <property type="entry name" value="Metalloproteases ('zincins'), catalytic domain"/>
    <property type="match status" value="1"/>
</dbReference>
<evidence type="ECO:0000313" key="1">
    <source>
        <dbReference type="EMBL" id="MBO8471557.1"/>
    </source>
</evidence>
<accession>A0A9D9NFB2</accession>
<reference evidence="1" key="2">
    <citation type="journal article" date="2021" name="PeerJ">
        <title>Extensive microbial diversity within the chicken gut microbiome revealed by metagenomics and culture.</title>
        <authorList>
            <person name="Gilroy R."/>
            <person name="Ravi A."/>
            <person name="Getino M."/>
            <person name="Pursley I."/>
            <person name="Horton D.L."/>
            <person name="Alikhan N.F."/>
            <person name="Baker D."/>
            <person name="Gharbi K."/>
            <person name="Hall N."/>
            <person name="Watson M."/>
            <person name="Adriaenssens E.M."/>
            <person name="Foster-Nyarko E."/>
            <person name="Jarju S."/>
            <person name="Secka A."/>
            <person name="Antonio M."/>
            <person name="Oren A."/>
            <person name="Chaudhuri R.R."/>
            <person name="La Ragione R."/>
            <person name="Hildebrand F."/>
            <person name="Pallen M.J."/>
        </authorList>
    </citation>
    <scope>NUCLEOTIDE SEQUENCE</scope>
    <source>
        <strain evidence="1">B2-22910</strain>
    </source>
</reference>
<sequence>MAALVSCSREEWPGMTAAQTGNTLSVHISAGGFEGEAQTKARDTGYDHVDIAVADGEGRIVRNIKSLYDRETSTIRLEGLVPGSYELLVLAVDGDMAADRASINEISEVSDTWLAFPEKISGPLAAEYFYSRTPFSVTASPDMPGNGISSDLDGSITQKRIVGKTVFRCSYSSPYISTAVTSATVSVDSPAFLRELSAAGDFGGRAEGDGIVLDIKEDSSFIFPPTAGGSRFGGTLEMKTRDYLGHSIGRSYGFSLEEVGQNRIGHIGISVIHPDDQSGTMFITREAYAQGGHKAILQDDEPHTIYNDKKQRNFNTARPLQVSVTPEGLLHVRFYSPREARNVLIRGLIPEVDNEYLDLAYFDVIPAFADFYEPLAILEKEGGEKRICRSESGRLVEVPGIGASVAERIMFRAESDDPYWQKLQKIVHGWNIRFELFGGDPTKPDGGPSGNWMGIRPVHCREVVAFFINFTYMIDMPEHEQILRENEDRLYGNGGVEDKVSAETVLSQMRQERTINAGLVYPGNSVMGLGGGSTFGAWQGGWLDHYTSTYSCEVMFHELGHVMGYSHNSAFTYGPWAQELMNRFYVDHLDMMPVDSPDYLSSRQNPNIYK</sequence>
<gene>
    <name evidence="1" type="ORF">IAB82_07170</name>
</gene>
<comment type="caution">
    <text evidence="1">The sequence shown here is derived from an EMBL/GenBank/DDBJ whole genome shotgun (WGS) entry which is preliminary data.</text>
</comment>
<dbReference type="EMBL" id="JADIMB010000104">
    <property type="protein sequence ID" value="MBO8471557.1"/>
    <property type="molecule type" value="Genomic_DNA"/>
</dbReference>
<reference evidence="1" key="1">
    <citation type="submission" date="2020-10" db="EMBL/GenBank/DDBJ databases">
        <authorList>
            <person name="Gilroy R."/>
        </authorList>
    </citation>
    <scope>NUCLEOTIDE SEQUENCE</scope>
    <source>
        <strain evidence="1">B2-22910</strain>
    </source>
</reference>
<evidence type="ECO:0000313" key="2">
    <source>
        <dbReference type="Proteomes" id="UP000823603"/>
    </source>
</evidence>
<dbReference type="AlphaFoldDB" id="A0A9D9NFB2"/>
<protein>
    <submittedName>
        <fullName evidence="1">Uncharacterized protein</fullName>
    </submittedName>
</protein>